<gene>
    <name evidence="2" type="ORF">CXB51_028103</name>
</gene>
<name>A0A8J5YE20_9ROSI</name>
<dbReference type="EMBL" id="JAHUZN010000011">
    <property type="protein sequence ID" value="KAG8478291.1"/>
    <property type="molecule type" value="Genomic_DNA"/>
</dbReference>
<evidence type="ECO:0000313" key="2">
    <source>
        <dbReference type="EMBL" id="KAG8478291.1"/>
    </source>
</evidence>
<dbReference type="PANTHER" id="PTHR47074:SF61">
    <property type="entry name" value="RNASE H TYPE-1 DOMAIN-CONTAINING PROTEIN"/>
    <property type="match status" value="1"/>
</dbReference>
<accession>A0A8J5YE20</accession>
<sequence length="234" mass="26742">MEFNSLNNKERKIRVIAYWVIWYNQNKIYHEGAREQVNEVVSFVKAYCLEITAMEVTMRSVQVVGNYDWSPPGNDTIKINFDATFNQHTRRSNSGVIARNKDGLVMAACTFLWAYISGPVMAEARACLQVVSMAEEMGFHDICIKGDSLTIIRKLNTAEEDKSEISSLVKEIKGRAYIFRSVRFRHIPREANKAAHGMAMEGHRYENPQYWIEEVPQAVEGLVNSERRGNGEEG</sequence>
<feature type="domain" description="RNase H type-1" evidence="1">
    <location>
        <begin position="80"/>
        <end position="200"/>
    </location>
</feature>
<reference evidence="2 3" key="1">
    <citation type="journal article" date="2021" name="bioRxiv">
        <title>The Gossypium anomalum genome as a resource for cotton improvement and evolutionary analysis of hybrid incompatibility.</title>
        <authorList>
            <person name="Grover C.E."/>
            <person name="Yuan D."/>
            <person name="Arick M.A."/>
            <person name="Miller E.R."/>
            <person name="Hu G."/>
            <person name="Peterson D.G."/>
            <person name="Wendel J.F."/>
            <person name="Udall J.A."/>
        </authorList>
    </citation>
    <scope>NUCLEOTIDE SEQUENCE [LARGE SCALE GENOMIC DNA]</scope>
    <source>
        <strain evidence="2">JFW-Udall</strain>
        <tissue evidence="2">Leaf</tissue>
    </source>
</reference>
<dbReference type="InterPro" id="IPR002156">
    <property type="entry name" value="RNaseH_domain"/>
</dbReference>
<dbReference type="GO" id="GO:0003676">
    <property type="term" value="F:nucleic acid binding"/>
    <property type="evidence" value="ECO:0007669"/>
    <property type="project" value="InterPro"/>
</dbReference>
<dbReference type="InterPro" id="IPR044730">
    <property type="entry name" value="RNase_H-like_dom_plant"/>
</dbReference>
<protein>
    <recommendedName>
        <fullName evidence="1">RNase H type-1 domain-containing protein</fullName>
    </recommendedName>
</protein>
<dbReference type="OrthoDB" id="1748820at2759"/>
<keyword evidence="3" id="KW-1185">Reference proteome</keyword>
<evidence type="ECO:0000313" key="3">
    <source>
        <dbReference type="Proteomes" id="UP000701853"/>
    </source>
</evidence>
<dbReference type="AlphaFoldDB" id="A0A8J5YE20"/>
<dbReference type="CDD" id="cd06222">
    <property type="entry name" value="RNase_H_like"/>
    <property type="match status" value="1"/>
</dbReference>
<dbReference type="Proteomes" id="UP000701853">
    <property type="component" value="Chromosome 11"/>
</dbReference>
<dbReference type="InterPro" id="IPR012337">
    <property type="entry name" value="RNaseH-like_sf"/>
</dbReference>
<dbReference type="GO" id="GO:0004523">
    <property type="term" value="F:RNA-DNA hybrid ribonuclease activity"/>
    <property type="evidence" value="ECO:0007669"/>
    <property type="project" value="InterPro"/>
</dbReference>
<dbReference type="SUPFAM" id="SSF53098">
    <property type="entry name" value="Ribonuclease H-like"/>
    <property type="match status" value="1"/>
</dbReference>
<dbReference type="InterPro" id="IPR052929">
    <property type="entry name" value="RNase_H-like_EbsB-rel"/>
</dbReference>
<organism evidence="2 3">
    <name type="scientific">Gossypium anomalum</name>
    <dbReference type="NCBI Taxonomy" id="47600"/>
    <lineage>
        <taxon>Eukaryota</taxon>
        <taxon>Viridiplantae</taxon>
        <taxon>Streptophyta</taxon>
        <taxon>Embryophyta</taxon>
        <taxon>Tracheophyta</taxon>
        <taxon>Spermatophyta</taxon>
        <taxon>Magnoliopsida</taxon>
        <taxon>eudicotyledons</taxon>
        <taxon>Gunneridae</taxon>
        <taxon>Pentapetalae</taxon>
        <taxon>rosids</taxon>
        <taxon>malvids</taxon>
        <taxon>Malvales</taxon>
        <taxon>Malvaceae</taxon>
        <taxon>Malvoideae</taxon>
        <taxon>Gossypium</taxon>
    </lineage>
</organism>
<proteinExistence type="predicted"/>
<dbReference type="PANTHER" id="PTHR47074">
    <property type="entry name" value="BNAC02G40300D PROTEIN"/>
    <property type="match status" value="1"/>
</dbReference>
<dbReference type="Pfam" id="PF13456">
    <property type="entry name" value="RVT_3"/>
    <property type="match status" value="1"/>
</dbReference>
<comment type="caution">
    <text evidence="2">The sequence shown here is derived from an EMBL/GenBank/DDBJ whole genome shotgun (WGS) entry which is preliminary data.</text>
</comment>
<dbReference type="Gene3D" id="3.30.420.10">
    <property type="entry name" value="Ribonuclease H-like superfamily/Ribonuclease H"/>
    <property type="match status" value="1"/>
</dbReference>
<dbReference type="InterPro" id="IPR036397">
    <property type="entry name" value="RNaseH_sf"/>
</dbReference>
<evidence type="ECO:0000259" key="1">
    <source>
        <dbReference type="Pfam" id="PF13456"/>
    </source>
</evidence>